<organism evidence="1 3">
    <name type="scientific">Parerythrobacter jejuensis</name>
    <dbReference type="NCBI Taxonomy" id="795812"/>
    <lineage>
        <taxon>Bacteria</taxon>
        <taxon>Pseudomonadati</taxon>
        <taxon>Pseudomonadota</taxon>
        <taxon>Alphaproteobacteria</taxon>
        <taxon>Sphingomonadales</taxon>
        <taxon>Erythrobacteraceae</taxon>
        <taxon>Parerythrobacter</taxon>
    </lineage>
</organism>
<dbReference type="AlphaFoldDB" id="A0A845AP57"/>
<dbReference type="EMBL" id="WTYE01000001">
    <property type="protein sequence ID" value="MXP30651.1"/>
    <property type="molecule type" value="Genomic_DNA"/>
</dbReference>
<accession>A0A845AP57</accession>
<evidence type="ECO:0000313" key="3">
    <source>
        <dbReference type="Proteomes" id="UP000446786"/>
    </source>
</evidence>
<proteinExistence type="predicted"/>
<protein>
    <submittedName>
        <fullName evidence="1">Uncharacterized protein</fullName>
    </submittedName>
</protein>
<reference evidence="1 3" key="1">
    <citation type="submission" date="2019-12" db="EMBL/GenBank/DDBJ databases">
        <title>Genomic-based taxomic classification of the family Erythrobacteraceae.</title>
        <authorList>
            <person name="Xu L."/>
        </authorList>
    </citation>
    <scope>NUCLEOTIDE SEQUENCE [LARGE SCALE GENOMIC DNA]</scope>
    <source>
        <strain evidence="1 3">JCM 16677</strain>
    </source>
</reference>
<dbReference type="Proteomes" id="UP000446786">
    <property type="component" value="Unassembled WGS sequence"/>
</dbReference>
<comment type="caution">
    <text evidence="1">The sequence shown here is derived from an EMBL/GenBank/DDBJ whole genome shotgun (WGS) entry which is preliminary data.</text>
</comment>
<evidence type="ECO:0000313" key="1">
    <source>
        <dbReference type="EMBL" id="MXP30651.1"/>
    </source>
</evidence>
<dbReference type="RefSeq" id="WP_160778172.1">
    <property type="nucleotide sequence ID" value="NZ_BAAAZF010000001.1"/>
</dbReference>
<evidence type="ECO:0000313" key="2">
    <source>
        <dbReference type="EMBL" id="MXP33411.1"/>
    </source>
</evidence>
<dbReference type="EMBL" id="WTYE01000001">
    <property type="protein sequence ID" value="MXP33411.1"/>
    <property type="molecule type" value="Genomic_DNA"/>
</dbReference>
<dbReference type="OrthoDB" id="9812472at2"/>
<keyword evidence="3" id="KW-1185">Reference proteome</keyword>
<name>A0A845AP57_9SPHN</name>
<sequence>MAFEVTPSGKPNAGDLKQEEGKDGWVYTTWRLTKVSRDKMIAAWPELDLPWVDLAAREFEVAWANKGSNREGFVGWRDDIESLSAASARLLKVLQSCAFPARHSLGTLERESGSASLYESSVELVEALVAETDRFKQLSSGMDARSLPHPMPGLIIKLARQLRYAGAPWDKKFGSQLTRLATITLDGLELRHSLDIRSSVKDTLKSGDQRLEKLR</sequence>
<gene>
    <name evidence="1" type="ORF">GRI94_02305</name>
    <name evidence="2" type="ORF">GRI94_16395</name>
</gene>